<dbReference type="SUPFAM" id="SSF51126">
    <property type="entry name" value="Pectin lyase-like"/>
    <property type="match status" value="1"/>
</dbReference>
<dbReference type="NCBIfam" id="NF041518">
    <property type="entry name" value="choice_anch_Q"/>
    <property type="match status" value="1"/>
</dbReference>
<dbReference type="InterPro" id="IPR059226">
    <property type="entry name" value="Choice_anch_Q_dom"/>
</dbReference>
<name>A0A381SPE1_9ZZZZ</name>
<dbReference type="AlphaFoldDB" id="A0A381SPE1"/>
<reference evidence="1" key="1">
    <citation type="submission" date="2018-05" db="EMBL/GenBank/DDBJ databases">
        <authorList>
            <person name="Lanie J.A."/>
            <person name="Ng W.-L."/>
            <person name="Kazmierczak K.M."/>
            <person name="Andrzejewski T.M."/>
            <person name="Davidsen T.M."/>
            <person name="Wayne K.J."/>
            <person name="Tettelin H."/>
            <person name="Glass J.I."/>
            <person name="Rusch D."/>
            <person name="Podicherti R."/>
            <person name="Tsui H.-C.T."/>
            <person name="Winkler M.E."/>
        </authorList>
    </citation>
    <scope>NUCLEOTIDE SEQUENCE</scope>
</reference>
<dbReference type="Gene3D" id="2.160.20.10">
    <property type="entry name" value="Single-stranded right-handed beta-helix, Pectin lyase-like"/>
    <property type="match status" value="1"/>
</dbReference>
<protein>
    <submittedName>
        <fullName evidence="1">Uncharacterized protein</fullName>
    </submittedName>
</protein>
<sequence>MQISMTFRNIHFTNGEGRDEDGFNGGGSMYLAKITAKFVNCHFSNNQATAGVGGWSPGGAINIYSSTVKIISCTFEDNFSQIRGGAINIDWYDENDEVDVEIINSTFTRNDVQINDGEQMSALGGAIYFGGSRNLRLKIQDSIFSDNRVRNNNSGQGCAGGVIGSMGQDPQDDWSNIEPVIIDRNIFMDNGCDCGPGTWAGGSVIDVGWNIDISNSLFAQNYTQSNDGISGFVIRHSPQVAGAEMTMVNNTIVRNQLRNQNGSVNTDGSPISAFGGSEVTIFNNIIWDNESNQVFSFSGDVGINEDYNNLEDLTGQQFGANTLSEEPRFADPDNDNYRLGATSPLIDKGTQSFMGHNAPIKDVRGYYRIETPDIGAYEAGASKYILTLVDDIEENKDTTFVKLSQELKVTITTGDIDGNVVTDSDEPVSWDIFPNQKYARVGTDAETTTSNGTASATIIVTSQTKGKGFRFRVNVYVGEGFEKSDIYVIEEIVTGAPPPVVDLTISPSTWTSQPDFTLNWGTPTWSAQRDLIGAVVEITDGINVIPDYMEFPPGDTLTNYSFTAPEAGQYDVRLWLTGELGNEERDSARTVTAYFDNIQPSEFNIHWPNEGSWVSDKPQFRWEISGDYPSGIKIYHLFLNEQHYAAFDPGQVNYDNPNDEVYIVAPTSIPDGYHSWHVEIWDLADNITWSNDTINFGVDITPPNISHPNPLGTIDEGVTTPAINVNITDGASGVKYANLHYRRSGSGGGFVAVDLLSGPVNIPGSDIKSEGIEYYIETEDNVGNRGFWPSDTTFHSVRVRSEDPITTAQRWSSGIPGGT</sequence>
<proteinExistence type="predicted"/>
<gene>
    <name evidence="1" type="ORF">METZ01_LOCUS58138</name>
</gene>
<organism evidence="1">
    <name type="scientific">marine metagenome</name>
    <dbReference type="NCBI Taxonomy" id="408172"/>
    <lineage>
        <taxon>unclassified sequences</taxon>
        <taxon>metagenomes</taxon>
        <taxon>ecological metagenomes</taxon>
    </lineage>
</organism>
<dbReference type="EMBL" id="UINC01003322">
    <property type="protein sequence ID" value="SVA05284.1"/>
    <property type="molecule type" value="Genomic_DNA"/>
</dbReference>
<dbReference type="InterPro" id="IPR012334">
    <property type="entry name" value="Pectin_lyas_fold"/>
</dbReference>
<feature type="non-terminal residue" evidence="1">
    <location>
        <position position="819"/>
    </location>
</feature>
<dbReference type="InterPro" id="IPR011050">
    <property type="entry name" value="Pectin_lyase_fold/virulence"/>
</dbReference>
<accession>A0A381SPE1</accession>
<evidence type="ECO:0000313" key="1">
    <source>
        <dbReference type="EMBL" id="SVA05284.1"/>
    </source>
</evidence>